<accession>A0A8T2NNS7</accession>
<dbReference type="EMBL" id="JAFBMS010000028">
    <property type="protein sequence ID" value="KAG9342503.1"/>
    <property type="molecule type" value="Genomic_DNA"/>
</dbReference>
<sequence>MEKRGHTAVILSQLGALKCQSNEAVLHAPPPPTPPGHLWGCFNSRVYEIQHINLPCHRPLPGCSDDNTIPPPSKLKCSLMLGSTALNVWLLAVPSVHSLPFK</sequence>
<protein>
    <submittedName>
        <fullName evidence="1">Uncharacterized protein</fullName>
    </submittedName>
</protein>
<organism evidence="1 2">
    <name type="scientific">Albula glossodonta</name>
    <name type="common">roundjaw bonefish</name>
    <dbReference type="NCBI Taxonomy" id="121402"/>
    <lineage>
        <taxon>Eukaryota</taxon>
        <taxon>Metazoa</taxon>
        <taxon>Chordata</taxon>
        <taxon>Craniata</taxon>
        <taxon>Vertebrata</taxon>
        <taxon>Euteleostomi</taxon>
        <taxon>Actinopterygii</taxon>
        <taxon>Neopterygii</taxon>
        <taxon>Teleostei</taxon>
        <taxon>Albuliformes</taxon>
        <taxon>Albulidae</taxon>
        <taxon>Albula</taxon>
    </lineage>
</organism>
<dbReference type="AlphaFoldDB" id="A0A8T2NNS7"/>
<keyword evidence="2" id="KW-1185">Reference proteome</keyword>
<proteinExistence type="predicted"/>
<dbReference type="Proteomes" id="UP000824540">
    <property type="component" value="Unassembled WGS sequence"/>
</dbReference>
<comment type="caution">
    <text evidence="1">The sequence shown here is derived from an EMBL/GenBank/DDBJ whole genome shotgun (WGS) entry which is preliminary data.</text>
</comment>
<evidence type="ECO:0000313" key="1">
    <source>
        <dbReference type="EMBL" id="KAG9342503.1"/>
    </source>
</evidence>
<gene>
    <name evidence="1" type="ORF">JZ751_016506</name>
</gene>
<reference evidence="1" key="1">
    <citation type="thesis" date="2021" institute="BYU ScholarsArchive" country="Provo, UT, USA">
        <title>Applications of and Algorithms for Genome Assembly and Genomic Analyses with an Emphasis on Marine Teleosts.</title>
        <authorList>
            <person name="Pickett B.D."/>
        </authorList>
    </citation>
    <scope>NUCLEOTIDE SEQUENCE</scope>
    <source>
        <strain evidence="1">HI-2016</strain>
    </source>
</reference>
<evidence type="ECO:0000313" key="2">
    <source>
        <dbReference type="Proteomes" id="UP000824540"/>
    </source>
</evidence>
<name>A0A8T2NNS7_9TELE</name>